<accession>A0ABR7CNV9</accession>
<comment type="pathway">
    <text evidence="1">Lipid metabolism.</text>
</comment>
<evidence type="ECO:0000256" key="3">
    <source>
        <dbReference type="ARBA" id="ARBA00022679"/>
    </source>
</evidence>
<keyword evidence="5" id="KW-0012">Acyltransferase</keyword>
<dbReference type="InterPro" id="IPR016181">
    <property type="entry name" value="Acyl_CoA_acyltransferase"/>
</dbReference>
<dbReference type="PANTHER" id="PTHR37323">
    <property type="entry name" value="GCN5-RELATED N-ACETYLTRANSFERASE"/>
    <property type="match status" value="1"/>
</dbReference>
<keyword evidence="3" id="KW-0808">Transferase</keyword>
<dbReference type="EMBL" id="JACOOK010000005">
    <property type="protein sequence ID" value="MBC5617348.1"/>
    <property type="molecule type" value="Genomic_DNA"/>
</dbReference>
<keyword evidence="4" id="KW-0443">Lipid metabolism</keyword>
<keyword evidence="2" id="KW-0444">Lipid biosynthesis</keyword>
<sequence>MKPLIDPVPTDLIEAELTRERFLRPTNNGDNEIYVVTAGDSPNVMREIGRLREVSFRDGGGGTGADTDIDEYDLDPEGYRQLIVWDPKQKEIVGGYRFIISHSSHPKCMSTEHYFRFTDKFREEYLPYTIELGRSFVQPHYQGSRSNPKGLYSLDNLWDGLGALVVNNPDMRYFFGKVTMYGSYDKEARNILLYFLRKHFPDRENLVEAIHPIVLDFDVEKMEALFCGGSYAEDYKTLIREIRNYRENIPPLINSYMSLSPSMRVFGTVVNPDFGNVEETGILITISDIYPKKSERHFKIRK</sequence>
<reference evidence="6 7" key="1">
    <citation type="submission" date="2020-08" db="EMBL/GenBank/DDBJ databases">
        <title>Genome public.</title>
        <authorList>
            <person name="Liu C."/>
            <person name="Sun Q."/>
        </authorList>
    </citation>
    <scope>NUCLEOTIDE SEQUENCE [LARGE SCALE GENOMIC DNA]</scope>
    <source>
        <strain evidence="6 7">New-7</strain>
    </source>
</reference>
<dbReference type="InterPro" id="IPR052351">
    <property type="entry name" value="Ornithine_N-alpha-AT"/>
</dbReference>
<evidence type="ECO:0000313" key="6">
    <source>
        <dbReference type="EMBL" id="MBC5617348.1"/>
    </source>
</evidence>
<proteinExistence type="predicted"/>
<evidence type="ECO:0000256" key="5">
    <source>
        <dbReference type="ARBA" id="ARBA00023315"/>
    </source>
</evidence>
<evidence type="ECO:0000313" key="7">
    <source>
        <dbReference type="Proteomes" id="UP000636891"/>
    </source>
</evidence>
<name>A0ABR7CNV9_9BACT</name>
<protein>
    <submittedName>
        <fullName evidence="6">GNAT family N-acetyltransferase</fullName>
    </submittedName>
</protein>
<dbReference type="RefSeq" id="WP_101573346.1">
    <property type="nucleotide sequence ID" value="NZ_JACOOK010000005.1"/>
</dbReference>
<keyword evidence="7" id="KW-1185">Reference proteome</keyword>
<evidence type="ECO:0000256" key="1">
    <source>
        <dbReference type="ARBA" id="ARBA00005189"/>
    </source>
</evidence>
<gene>
    <name evidence="6" type="ORF">H8S08_10025</name>
</gene>
<comment type="caution">
    <text evidence="6">The sequence shown here is derived from an EMBL/GenBank/DDBJ whole genome shotgun (WGS) entry which is preliminary data.</text>
</comment>
<evidence type="ECO:0000256" key="4">
    <source>
        <dbReference type="ARBA" id="ARBA00023098"/>
    </source>
</evidence>
<dbReference type="Pfam" id="PF13444">
    <property type="entry name" value="Acetyltransf_5"/>
    <property type="match status" value="1"/>
</dbReference>
<dbReference type="Proteomes" id="UP000636891">
    <property type="component" value="Unassembled WGS sequence"/>
</dbReference>
<organism evidence="6 7">
    <name type="scientific">Alistipes hominis</name>
    <dbReference type="NCBI Taxonomy" id="2763015"/>
    <lineage>
        <taxon>Bacteria</taxon>
        <taxon>Pseudomonadati</taxon>
        <taxon>Bacteroidota</taxon>
        <taxon>Bacteroidia</taxon>
        <taxon>Bacteroidales</taxon>
        <taxon>Rikenellaceae</taxon>
        <taxon>Alistipes</taxon>
    </lineage>
</organism>
<dbReference type="PANTHER" id="PTHR37323:SF1">
    <property type="entry name" value="L-ORNITHINE N(ALPHA)-ACYLTRANSFERASE"/>
    <property type="match status" value="1"/>
</dbReference>
<dbReference type="SUPFAM" id="SSF55729">
    <property type="entry name" value="Acyl-CoA N-acyltransferases (Nat)"/>
    <property type="match status" value="1"/>
</dbReference>
<evidence type="ECO:0000256" key="2">
    <source>
        <dbReference type="ARBA" id="ARBA00022516"/>
    </source>
</evidence>